<keyword evidence="1" id="KW-0732">Signal</keyword>
<dbReference type="Gene3D" id="1.10.530.10">
    <property type="match status" value="1"/>
</dbReference>
<dbReference type="KEGG" id="pmak:PMPD1_1362"/>
<dbReference type="InterPro" id="IPR023346">
    <property type="entry name" value="Lysozyme-like_dom_sf"/>
</dbReference>
<accession>A0A6M8UBN5</accession>
<dbReference type="InterPro" id="IPR008258">
    <property type="entry name" value="Transglycosylase_SLT_dom_1"/>
</dbReference>
<organism evidence="3 4">
    <name type="scientific">Paramixta manurensis</name>
    <dbReference type="NCBI Taxonomy" id="2740817"/>
    <lineage>
        <taxon>Bacteria</taxon>
        <taxon>Pseudomonadati</taxon>
        <taxon>Pseudomonadota</taxon>
        <taxon>Gammaproteobacteria</taxon>
        <taxon>Enterobacterales</taxon>
        <taxon>Erwiniaceae</taxon>
        <taxon>Paramixta</taxon>
    </lineage>
</organism>
<dbReference type="Proteomes" id="UP000505325">
    <property type="component" value="Chromosome"/>
</dbReference>
<dbReference type="EMBL" id="CP054212">
    <property type="protein sequence ID" value="QKJ86321.1"/>
    <property type="molecule type" value="Genomic_DNA"/>
</dbReference>
<keyword evidence="4" id="KW-1185">Reference proteome</keyword>
<protein>
    <submittedName>
        <fullName evidence="3">Lytic transglycosylase</fullName>
    </submittedName>
</protein>
<feature type="signal peptide" evidence="1">
    <location>
        <begin position="1"/>
        <end position="19"/>
    </location>
</feature>
<dbReference type="SUPFAM" id="SSF53955">
    <property type="entry name" value="Lysozyme-like"/>
    <property type="match status" value="1"/>
</dbReference>
<evidence type="ECO:0000259" key="2">
    <source>
        <dbReference type="Pfam" id="PF01464"/>
    </source>
</evidence>
<evidence type="ECO:0000256" key="1">
    <source>
        <dbReference type="SAM" id="SignalP"/>
    </source>
</evidence>
<feature type="domain" description="Transglycosylase SLT" evidence="2">
    <location>
        <begin position="20"/>
        <end position="135"/>
    </location>
</feature>
<reference evidence="3 4" key="1">
    <citation type="submission" date="2020-06" db="EMBL/GenBank/DDBJ databases">
        <title>Genome sequence of Paramixta manurensis strain PD-1.</title>
        <authorList>
            <person name="Lee C.W."/>
            <person name="Kim J."/>
        </authorList>
    </citation>
    <scope>NUCLEOTIDE SEQUENCE [LARGE SCALE GENOMIC DNA]</scope>
    <source>
        <strain evidence="3 4">PD-1</strain>
    </source>
</reference>
<dbReference type="Pfam" id="PF01464">
    <property type="entry name" value="SLT"/>
    <property type="match status" value="1"/>
</dbReference>
<gene>
    <name evidence="3" type="ORF">PMPD1_1362</name>
</gene>
<evidence type="ECO:0000313" key="3">
    <source>
        <dbReference type="EMBL" id="QKJ86321.1"/>
    </source>
</evidence>
<dbReference type="RefSeq" id="WP_173633345.1">
    <property type="nucleotide sequence ID" value="NZ_CP054212.1"/>
</dbReference>
<evidence type="ECO:0000313" key="4">
    <source>
        <dbReference type="Proteomes" id="UP000505325"/>
    </source>
</evidence>
<sequence length="158" mass="17790">MTSMKLCALALCFSSFAQADCFNVAGKAFGLSPILLKAIAIKESKLNPTAINQANRNRTEDVCMMQINSVHFSRLSQLGVTRKRLLSEPCVCVSTGAWVLHGLFRQYGRSWDTVGMYNTGPSPARQKLRLRYAREVERIYRVLQQEESDQQQTLVASR</sequence>
<dbReference type="CDD" id="cd13400">
    <property type="entry name" value="LT_IagB-like"/>
    <property type="match status" value="1"/>
</dbReference>
<feature type="chain" id="PRO_5026915657" evidence="1">
    <location>
        <begin position="20"/>
        <end position="158"/>
    </location>
</feature>
<dbReference type="AlphaFoldDB" id="A0A6M8UBN5"/>
<proteinExistence type="predicted"/>
<name>A0A6M8UBN5_9GAMM</name>